<proteinExistence type="predicted"/>
<evidence type="ECO:0000256" key="3">
    <source>
        <dbReference type="ARBA" id="ARBA00022840"/>
    </source>
</evidence>
<dbReference type="InterPro" id="IPR027417">
    <property type="entry name" value="P-loop_NTPase"/>
</dbReference>
<protein>
    <submittedName>
        <fullName evidence="5">ABC transporter related protein</fullName>
    </submittedName>
</protein>
<dbReference type="GO" id="GO:0005524">
    <property type="term" value="F:ATP binding"/>
    <property type="evidence" value="ECO:0007669"/>
    <property type="project" value="UniProtKB-KW"/>
</dbReference>
<dbReference type="EMBL" id="CP001941">
    <property type="protein sequence ID" value="ADD09290.1"/>
    <property type="molecule type" value="Genomic_DNA"/>
</dbReference>
<dbReference type="GO" id="GO:0005886">
    <property type="term" value="C:plasma membrane"/>
    <property type="evidence" value="ECO:0007669"/>
    <property type="project" value="TreeGrafter"/>
</dbReference>
<organism evidence="5 6">
    <name type="scientific">Aciduliprofundum boonei (strain DSM 19572 / T469)</name>
    <dbReference type="NCBI Taxonomy" id="439481"/>
    <lineage>
        <taxon>Archaea</taxon>
        <taxon>Methanobacteriati</taxon>
        <taxon>Thermoplasmatota</taxon>
        <taxon>DHVE2 group</taxon>
        <taxon>Candidatus Aciduliprofundum</taxon>
    </lineage>
</organism>
<dbReference type="PROSITE" id="PS50893">
    <property type="entry name" value="ABC_TRANSPORTER_2"/>
    <property type="match status" value="1"/>
</dbReference>
<dbReference type="HOGENOM" id="CLU_000604_1_22_2"/>
<dbReference type="OrthoDB" id="302885at2157"/>
<dbReference type="PROSITE" id="PS00211">
    <property type="entry name" value="ABC_TRANSPORTER_1"/>
    <property type="match status" value="1"/>
</dbReference>
<dbReference type="SUPFAM" id="SSF52540">
    <property type="entry name" value="P-loop containing nucleoside triphosphate hydrolases"/>
    <property type="match status" value="1"/>
</dbReference>
<gene>
    <name evidence="5" type="ordered locus">Aboo_1484</name>
</gene>
<name>D3TB11_ACIB4</name>
<dbReference type="InterPro" id="IPR017871">
    <property type="entry name" value="ABC_transporter-like_CS"/>
</dbReference>
<dbReference type="InterPro" id="IPR015854">
    <property type="entry name" value="ABC_transpr_LolD-like"/>
</dbReference>
<dbReference type="GO" id="GO:0016887">
    <property type="term" value="F:ATP hydrolysis activity"/>
    <property type="evidence" value="ECO:0007669"/>
    <property type="project" value="InterPro"/>
</dbReference>
<keyword evidence="2" id="KW-0547">Nucleotide-binding</keyword>
<dbReference type="Gene3D" id="3.40.50.300">
    <property type="entry name" value="P-loop containing nucleotide triphosphate hydrolases"/>
    <property type="match status" value="1"/>
</dbReference>
<dbReference type="GeneID" id="8828452"/>
<evidence type="ECO:0000313" key="6">
    <source>
        <dbReference type="Proteomes" id="UP000001400"/>
    </source>
</evidence>
<evidence type="ECO:0000313" key="5">
    <source>
        <dbReference type="EMBL" id="ADD09290.1"/>
    </source>
</evidence>
<dbReference type="GO" id="GO:0022857">
    <property type="term" value="F:transmembrane transporter activity"/>
    <property type="evidence" value="ECO:0007669"/>
    <property type="project" value="TreeGrafter"/>
</dbReference>
<evidence type="ECO:0000259" key="4">
    <source>
        <dbReference type="PROSITE" id="PS50893"/>
    </source>
</evidence>
<feature type="domain" description="ABC transporter" evidence="4">
    <location>
        <begin position="3"/>
        <end position="216"/>
    </location>
</feature>
<dbReference type="Proteomes" id="UP000001400">
    <property type="component" value="Chromosome"/>
</dbReference>
<dbReference type="SMART" id="SM00382">
    <property type="entry name" value="AAA"/>
    <property type="match status" value="1"/>
</dbReference>
<dbReference type="InterPro" id="IPR003439">
    <property type="entry name" value="ABC_transporter-like_ATP-bd"/>
</dbReference>
<dbReference type="KEGG" id="abi:Aboo_1484"/>
<reference evidence="5" key="1">
    <citation type="submission" date="2010-02" db="EMBL/GenBank/DDBJ databases">
        <title>Complete sequence of Aciduliprofundum boonei T469.</title>
        <authorList>
            <consortium name="US DOE Joint Genome Institute"/>
            <person name="Lucas S."/>
            <person name="Copeland A."/>
            <person name="Lapidus A."/>
            <person name="Cheng J.-F."/>
            <person name="Bruce D."/>
            <person name="Goodwin L."/>
            <person name="Pitluck S."/>
            <person name="Saunders E."/>
            <person name="Detter J.C."/>
            <person name="Han C."/>
            <person name="Tapia R."/>
            <person name="Land M."/>
            <person name="Hauser L."/>
            <person name="Kyrpides N."/>
            <person name="Mikhailova N."/>
            <person name="Flores G."/>
            <person name="Reysenbach A.-L."/>
            <person name="Woyke T."/>
        </authorList>
    </citation>
    <scope>NUCLEOTIDE SEQUENCE</scope>
    <source>
        <strain evidence="5">T469</strain>
    </source>
</reference>
<keyword evidence="6" id="KW-1185">Reference proteome</keyword>
<evidence type="ECO:0000256" key="1">
    <source>
        <dbReference type="ARBA" id="ARBA00022448"/>
    </source>
</evidence>
<keyword evidence="3" id="KW-0067">ATP-binding</keyword>
<accession>D3TB11</accession>
<dbReference type="CDD" id="cd03255">
    <property type="entry name" value="ABC_MJ0796_LolCDE_FtsE"/>
    <property type="match status" value="1"/>
</dbReference>
<sequence>MHLQALDIHKHYGKKPVLRGASLNVERGDIVMIRGQSGIGKTTFLNIISGIDLPDKGRVIIDSKDITKMSENERAKFRLHKIGLIFQSMNLIEDLSVIENIALPLKLAGKKWKKRVNELLQYLNIENVKHSFPTELSGGEMQRVAIARAIANEPEILVADEPTSNLDDENTENIVNLLRKINKEMNMSIIIATHDPRMENLDAKRFFMKEGKLYEG</sequence>
<dbReference type="RefSeq" id="WP_012997438.1">
    <property type="nucleotide sequence ID" value="NC_013926.1"/>
</dbReference>
<dbReference type="InterPro" id="IPR017911">
    <property type="entry name" value="MacB-like_ATP-bd"/>
</dbReference>
<dbReference type="AlphaFoldDB" id="D3TB11"/>
<keyword evidence="1" id="KW-0813">Transport</keyword>
<evidence type="ECO:0000256" key="2">
    <source>
        <dbReference type="ARBA" id="ARBA00022741"/>
    </source>
</evidence>
<dbReference type="Pfam" id="PF00005">
    <property type="entry name" value="ABC_tran"/>
    <property type="match status" value="1"/>
</dbReference>
<dbReference type="InterPro" id="IPR003593">
    <property type="entry name" value="AAA+_ATPase"/>
</dbReference>
<dbReference type="PANTHER" id="PTHR24220">
    <property type="entry name" value="IMPORT ATP-BINDING PROTEIN"/>
    <property type="match status" value="1"/>
</dbReference>